<dbReference type="EnsemblProtists" id="EOD37807">
    <property type="protein sequence ID" value="EOD37807"/>
    <property type="gene ID" value="EMIHUDRAFT_225064"/>
</dbReference>
<reference evidence="3" key="2">
    <citation type="submission" date="2024-10" db="UniProtKB">
        <authorList>
            <consortium name="EnsemblProtists"/>
        </authorList>
    </citation>
    <scope>IDENTIFICATION</scope>
</reference>
<sequence length="479" mass="51202">MQATPLHCCDRNTLRLCAALVVLCLLLAHTLTGSDSTSTSAADAAVMLSATAPTIGAVEHRGCVFEKVCYLPNESDFVFYSRPGNVSELSLPAVYDHRQGAQHTFRWRKSRGDGRNADFVALNKDVPYKRQLTWSARTQPGPVPAGAVWARGVSALSAPFAPTNLGHVAWDEAFPLLAAMAQLGVYSPSLRVLRTHSCATLAKRASSSAVCRKFAAAFLGPLTDARAAASALQEPPTLEAEARALAGGGGGRPVCFDKLLVGGTFDSFNREELNVGKEPLIALYRARVLAAHGISPTAPPSSHTIIIVAKKGRRAIANVRRVAAAVRAEFGSVAEIVLTDWAGMSMAEQLRLVASTTVAVSPCGGISMLLPFLPQGAAAVLVNYMLGEGEEARHGECDPAAGGCSWTMEAELWRHVRHVTKVYYQAQSPIIPRSFVRRYGDGGNQRKIFVQAENHSMDHGRWSSGLVADRAYDVLGAES</sequence>
<reference evidence="4" key="1">
    <citation type="journal article" date="2013" name="Nature">
        <title>Pan genome of the phytoplankton Emiliania underpins its global distribution.</title>
        <authorList>
            <person name="Read B.A."/>
            <person name="Kegel J."/>
            <person name="Klute M.J."/>
            <person name="Kuo A."/>
            <person name="Lefebvre S.C."/>
            <person name="Maumus F."/>
            <person name="Mayer C."/>
            <person name="Miller J."/>
            <person name="Monier A."/>
            <person name="Salamov A."/>
            <person name="Young J."/>
            <person name="Aguilar M."/>
            <person name="Claverie J.M."/>
            <person name="Frickenhaus S."/>
            <person name="Gonzalez K."/>
            <person name="Herman E.K."/>
            <person name="Lin Y.C."/>
            <person name="Napier J."/>
            <person name="Ogata H."/>
            <person name="Sarno A.F."/>
            <person name="Shmutz J."/>
            <person name="Schroeder D."/>
            <person name="de Vargas C."/>
            <person name="Verret F."/>
            <person name="von Dassow P."/>
            <person name="Valentin K."/>
            <person name="Van de Peer Y."/>
            <person name="Wheeler G."/>
            <person name="Dacks J.B."/>
            <person name="Delwiche C.F."/>
            <person name="Dyhrman S.T."/>
            <person name="Glockner G."/>
            <person name="John U."/>
            <person name="Richards T."/>
            <person name="Worden A.Z."/>
            <person name="Zhang X."/>
            <person name="Grigoriev I.V."/>
            <person name="Allen A.E."/>
            <person name="Bidle K."/>
            <person name="Borodovsky M."/>
            <person name="Bowler C."/>
            <person name="Brownlee C."/>
            <person name="Cock J.M."/>
            <person name="Elias M."/>
            <person name="Gladyshev V.N."/>
            <person name="Groth M."/>
            <person name="Guda C."/>
            <person name="Hadaegh A."/>
            <person name="Iglesias-Rodriguez M.D."/>
            <person name="Jenkins J."/>
            <person name="Jones B.M."/>
            <person name="Lawson T."/>
            <person name="Leese F."/>
            <person name="Lindquist E."/>
            <person name="Lobanov A."/>
            <person name="Lomsadze A."/>
            <person name="Malik S.B."/>
            <person name="Marsh M.E."/>
            <person name="Mackinder L."/>
            <person name="Mock T."/>
            <person name="Mueller-Roeber B."/>
            <person name="Pagarete A."/>
            <person name="Parker M."/>
            <person name="Probert I."/>
            <person name="Quesneville H."/>
            <person name="Raines C."/>
            <person name="Rensing S.A."/>
            <person name="Riano-Pachon D.M."/>
            <person name="Richier S."/>
            <person name="Rokitta S."/>
            <person name="Shiraiwa Y."/>
            <person name="Soanes D.M."/>
            <person name="van der Giezen M."/>
            <person name="Wahlund T.M."/>
            <person name="Williams B."/>
            <person name="Wilson W."/>
            <person name="Wolfe G."/>
            <person name="Wurch L.L."/>
        </authorList>
    </citation>
    <scope>NUCLEOTIDE SEQUENCE</scope>
</reference>
<dbReference type="HOGENOM" id="CLU_570421_0_0_1"/>
<dbReference type="KEGG" id="ehx:EMIHUDRAFT_225064"/>
<keyword evidence="1" id="KW-0732">Signal</keyword>
<protein>
    <recommendedName>
        <fullName evidence="2">Glycosyltransferase 61 catalytic domain-containing protein</fullName>
    </recommendedName>
</protein>
<dbReference type="AlphaFoldDB" id="A0A0D3KPX2"/>
<evidence type="ECO:0000256" key="1">
    <source>
        <dbReference type="SAM" id="SignalP"/>
    </source>
</evidence>
<dbReference type="eggNOG" id="ENOG502SEVD">
    <property type="taxonomic scope" value="Eukaryota"/>
</dbReference>
<proteinExistence type="predicted"/>
<dbReference type="GeneID" id="17283077"/>
<dbReference type="RefSeq" id="XP_005790236.1">
    <property type="nucleotide sequence ID" value="XM_005790179.1"/>
</dbReference>
<keyword evidence="4" id="KW-1185">Reference proteome</keyword>
<feature type="signal peptide" evidence="1">
    <location>
        <begin position="1"/>
        <end position="32"/>
    </location>
</feature>
<dbReference type="InterPro" id="IPR049625">
    <property type="entry name" value="Glyco_transf_61_cat"/>
</dbReference>
<dbReference type="Proteomes" id="UP000013827">
    <property type="component" value="Unassembled WGS sequence"/>
</dbReference>
<name>A0A0D3KPX2_EMIH1</name>
<evidence type="ECO:0000259" key="2">
    <source>
        <dbReference type="Pfam" id="PF04577"/>
    </source>
</evidence>
<dbReference type="GO" id="GO:0016757">
    <property type="term" value="F:glycosyltransferase activity"/>
    <property type="evidence" value="ECO:0007669"/>
    <property type="project" value="InterPro"/>
</dbReference>
<dbReference type="PaxDb" id="2903-EOD37807"/>
<evidence type="ECO:0000313" key="4">
    <source>
        <dbReference type="Proteomes" id="UP000013827"/>
    </source>
</evidence>
<evidence type="ECO:0000313" key="3">
    <source>
        <dbReference type="EnsemblProtists" id="EOD37807"/>
    </source>
</evidence>
<dbReference type="Pfam" id="PF04577">
    <property type="entry name" value="Glyco_transf_61"/>
    <property type="match status" value="1"/>
</dbReference>
<feature type="chain" id="PRO_5044211038" description="Glycosyltransferase 61 catalytic domain-containing protein" evidence="1">
    <location>
        <begin position="33"/>
        <end position="479"/>
    </location>
</feature>
<accession>A0A0D3KPX2</accession>
<organism evidence="3 4">
    <name type="scientific">Emiliania huxleyi (strain CCMP1516)</name>
    <dbReference type="NCBI Taxonomy" id="280463"/>
    <lineage>
        <taxon>Eukaryota</taxon>
        <taxon>Haptista</taxon>
        <taxon>Haptophyta</taxon>
        <taxon>Prymnesiophyceae</taxon>
        <taxon>Isochrysidales</taxon>
        <taxon>Noelaerhabdaceae</taxon>
        <taxon>Emiliania</taxon>
    </lineage>
</organism>
<feature type="domain" description="Glycosyltransferase 61 catalytic" evidence="2">
    <location>
        <begin position="280"/>
        <end position="378"/>
    </location>
</feature>